<dbReference type="EMBL" id="JANPWB010000010">
    <property type="protein sequence ID" value="KAJ1144080.1"/>
    <property type="molecule type" value="Genomic_DNA"/>
</dbReference>
<protein>
    <submittedName>
        <fullName evidence="2">Uncharacterized protein</fullName>
    </submittedName>
</protein>
<accession>A0AAV7R0C7</accession>
<evidence type="ECO:0000313" key="3">
    <source>
        <dbReference type="Proteomes" id="UP001066276"/>
    </source>
</evidence>
<reference evidence="2" key="1">
    <citation type="journal article" date="2022" name="bioRxiv">
        <title>Sequencing and chromosome-scale assembly of the giantPleurodeles waltlgenome.</title>
        <authorList>
            <person name="Brown T."/>
            <person name="Elewa A."/>
            <person name="Iarovenko S."/>
            <person name="Subramanian E."/>
            <person name="Araus A.J."/>
            <person name="Petzold A."/>
            <person name="Susuki M."/>
            <person name="Suzuki K.-i.T."/>
            <person name="Hayashi T."/>
            <person name="Toyoda A."/>
            <person name="Oliveira C."/>
            <person name="Osipova E."/>
            <person name="Leigh N.D."/>
            <person name="Simon A."/>
            <person name="Yun M.H."/>
        </authorList>
    </citation>
    <scope>NUCLEOTIDE SEQUENCE</scope>
    <source>
        <strain evidence="2">20211129_DDA</strain>
        <tissue evidence="2">Liver</tissue>
    </source>
</reference>
<evidence type="ECO:0000256" key="1">
    <source>
        <dbReference type="SAM" id="MobiDB-lite"/>
    </source>
</evidence>
<dbReference type="AlphaFoldDB" id="A0AAV7R0C7"/>
<proteinExistence type="predicted"/>
<gene>
    <name evidence="2" type="ORF">NDU88_010382</name>
</gene>
<evidence type="ECO:0000313" key="2">
    <source>
        <dbReference type="EMBL" id="KAJ1144080.1"/>
    </source>
</evidence>
<feature type="non-terminal residue" evidence="2">
    <location>
        <position position="76"/>
    </location>
</feature>
<feature type="region of interest" description="Disordered" evidence="1">
    <location>
        <begin position="1"/>
        <end position="20"/>
    </location>
</feature>
<comment type="caution">
    <text evidence="2">The sequence shown here is derived from an EMBL/GenBank/DDBJ whole genome shotgun (WGS) entry which is preliminary data.</text>
</comment>
<sequence length="76" mass="8241">AAAHALRRAGGEGEPATALPTVCHPDHGPGTGDGHLHTVHRHQHGSLRLRLRQRSQLAGHWSDCRRLGLAHLPSTW</sequence>
<organism evidence="2 3">
    <name type="scientific">Pleurodeles waltl</name>
    <name type="common">Iberian ribbed newt</name>
    <dbReference type="NCBI Taxonomy" id="8319"/>
    <lineage>
        <taxon>Eukaryota</taxon>
        <taxon>Metazoa</taxon>
        <taxon>Chordata</taxon>
        <taxon>Craniata</taxon>
        <taxon>Vertebrata</taxon>
        <taxon>Euteleostomi</taxon>
        <taxon>Amphibia</taxon>
        <taxon>Batrachia</taxon>
        <taxon>Caudata</taxon>
        <taxon>Salamandroidea</taxon>
        <taxon>Salamandridae</taxon>
        <taxon>Pleurodelinae</taxon>
        <taxon>Pleurodeles</taxon>
    </lineage>
</organism>
<feature type="non-terminal residue" evidence="2">
    <location>
        <position position="1"/>
    </location>
</feature>
<dbReference type="Proteomes" id="UP001066276">
    <property type="component" value="Chromosome 6"/>
</dbReference>
<keyword evidence="3" id="KW-1185">Reference proteome</keyword>
<name>A0AAV7R0C7_PLEWA</name>